<gene>
    <name evidence="1" type="ORF">X798_03875</name>
</gene>
<keyword evidence="2" id="KW-1185">Reference proteome</keyword>
<dbReference type="Proteomes" id="UP000242913">
    <property type="component" value="Unassembled WGS sequence"/>
</dbReference>
<name>A0A238BWZ6_9BILA</name>
<reference evidence="1 2" key="1">
    <citation type="submission" date="2015-12" db="EMBL/GenBank/DDBJ databases">
        <title>Draft genome of the nematode, Onchocerca flexuosa.</title>
        <authorList>
            <person name="Mitreva M."/>
        </authorList>
    </citation>
    <scope>NUCLEOTIDE SEQUENCE [LARGE SCALE GENOMIC DNA]</scope>
    <source>
        <strain evidence="1">Red Deer</strain>
    </source>
</reference>
<dbReference type="AlphaFoldDB" id="A0A238BWZ6"/>
<protein>
    <submittedName>
        <fullName evidence="1">Uncharacterized protein</fullName>
    </submittedName>
</protein>
<proteinExistence type="predicted"/>
<dbReference type="EMBL" id="KZ269997">
    <property type="protein sequence ID" value="OZC09128.1"/>
    <property type="molecule type" value="Genomic_DNA"/>
</dbReference>
<organism evidence="1 2">
    <name type="scientific">Onchocerca flexuosa</name>
    <dbReference type="NCBI Taxonomy" id="387005"/>
    <lineage>
        <taxon>Eukaryota</taxon>
        <taxon>Metazoa</taxon>
        <taxon>Ecdysozoa</taxon>
        <taxon>Nematoda</taxon>
        <taxon>Chromadorea</taxon>
        <taxon>Rhabditida</taxon>
        <taxon>Spirurina</taxon>
        <taxon>Spiruromorpha</taxon>
        <taxon>Filarioidea</taxon>
        <taxon>Onchocercidae</taxon>
        <taxon>Onchocerca</taxon>
    </lineage>
</organism>
<evidence type="ECO:0000313" key="1">
    <source>
        <dbReference type="EMBL" id="OZC09128.1"/>
    </source>
</evidence>
<accession>A0A238BWZ6</accession>
<sequence length="88" mass="10417">MFQEYPSYSEIILNYVMRLRKYISSLLYADYHHFMLLFVVKSSIFSVDILQIEIGSGNILDTNHFNKSDYVLFFAQNAINGMKNFLKF</sequence>
<evidence type="ECO:0000313" key="2">
    <source>
        <dbReference type="Proteomes" id="UP000242913"/>
    </source>
</evidence>